<protein>
    <submittedName>
        <fullName evidence="1">Uncharacterized protein</fullName>
    </submittedName>
</protein>
<organism evidence="1 2">
    <name type="scientific">Bacillus swezeyi</name>
    <dbReference type="NCBI Taxonomy" id="1925020"/>
    <lineage>
        <taxon>Bacteria</taxon>
        <taxon>Bacillati</taxon>
        <taxon>Bacillota</taxon>
        <taxon>Bacilli</taxon>
        <taxon>Bacillales</taxon>
        <taxon>Bacillaceae</taxon>
        <taxon>Bacillus</taxon>
    </lineage>
</organism>
<evidence type="ECO:0000313" key="2">
    <source>
        <dbReference type="Proteomes" id="UP000324326"/>
    </source>
</evidence>
<dbReference type="Proteomes" id="UP000324326">
    <property type="component" value="Unassembled WGS sequence"/>
</dbReference>
<sequence length="432" mass="49738">MSKGDSIKQRGDGNIAIQNSDIKISISTQDEIAKLHQKGDYQGIAQLLKQTIDMAGTTHPLYPYYRYKPVEFGRHLVLEHEPLSSEAYEKFPLSYKGRFNIDLGHYKNINDLLDDAYVKQENIKVDMLSLKTWLGENEVPSPNLEDFAKEGKWFIVPDPLPKPMKLKFYIKGDPDITIIDYLEVNISDIDREKGLIILDNSSQVQSKLLITLEVLISDTSVKTNVKIKPELHNNVQAHHDFLNFVKSVAEKKTFAFKNLTSGTDFITAPNARLNANIDDLEKQLKIIDKLYKIESYFNLTFTLPNTIEAEDWEKIEILESIMDDKPISKSLKDLAVTITKKEALKNFIEMFENNKNKISKLRVTQSGEHGRLELFKTIIPLKKVQSIYQDLSIKDLEKAKRKYRDFEEGEQVKVILVPTGTDNQYETKYFIQ</sequence>
<accession>A0A5M8RE97</accession>
<gene>
    <name evidence="1" type="ORF">DX927_23020</name>
</gene>
<proteinExistence type="predicted"/>
<comment type="caution">
    <text evidence="1">The sequence shown here is derived from an EMBL/GenBank/DDBJ whole genome shotgun (WGS) entry which is preliminary data.</text>
</comment>
<reference evidence="1 2" key="1">
    <citation type="submission" date="2018-08" db="EMBL/GenBank/DDBJ databases">
        <title>Bacillus phenotypic plasticity.</title>
        <authorList>
            <person name="Hurtado E."/>
        </authorList>
    </citation>
    <scope>NUCLEOTIDE SEQUENCE [LARGE SCALE GENOMIC DNA]</scope>
    <source>
        <strain evidence="1 2">427</strain>
    </source>
</reference>
<dbReference type="RefSeq" id="WP_150149960.1">
    <property type="nucleotide sequence ID" value="NZ_QSND01000007.1"/>
</dbReference>
<dbReference type="AlphaFoldDB" id="A0A5M8RE97"/>
<dbReference type="EMBL" id="QSND01000007">
    <property type="protein sequence ID" value="KAA6446927.1"/>
    <property type="molecule type" value="Genomic_DNA"/>
</dbReference>
<name>A0A5M8RE97_9BACI</name>
<evidence type="ECO:0000313" key="1">
    <source>
        <dbReference type="EMBL" id="KAA6446927.1"/>
    </source>
</evidence>